<dbReference type="EMBL" id="CM056816">
    <property type="protein sequence ID" value="KAJ8634094.1"/>
    <property type="molecule type" value="Genomic_DNA"/>
</dbReference>
<dbReference type="Proteomes" id="UP001234297">
    <property type="component" value="Chromosome 8"/>
</dbReference>
<organism evidence="1 2">
    <name type="scientific">Persea americana</name>
    <name type="common">Avocado</name>
    <dbReference type="NCBI Taxonomy" id="3435"/>
    <lineage>
        <taxon>Eukaryota</taxon>
        <taxon>Viridiplantae</taxon>
        <taxon>Streptophyta</taxon>
        <taxon>Embryophyta</taxon>
        <taxon>Tracheophyta</taxon>
        <taxon>Spermatophyta</taxon>
        <taxon>Magnoliopsida</taxon>
        <taxon>Magnoliidae</taxon>
        <taxon>Laurales</taxon>
        <taxon>Lauraceae</taxon>
        <taxon>Persea</taxon>
    </lineage>
</organism>
<name>A0ACC2LM11_PERAE</name>
<gene>
    <name evidence="1" type="ORF">MRB53_027430</name>
</gene>
<keyword evidence="2" id="KW-1185">Reference proteome</keyword>
<reference evidence="1 2" key="1">
    <citation type="journal article" date="2022" name="Hortic Res">
        <title>A haplotype resolved chromosomal level avocado genome allows analysis of novel avocado genes.</title>
        <authorList>
            <person name="Nath O."/>
            <person name="Fletcher S.J."/>
            <person name="Hayward A."/>
            <person name="Shaw L.M."/>
            <person name="Masouleh A.K."/>
            <person name="Furtado A."/>
            <person name="Henry R.J."/>
            <person name="Mitter N."/>
        </authorList>
    </citation>
    <scope>NUCLEOTIDE SEQUENCE [LARGE SCALE GENOMIC DNA]</scope>
    <source>
        <strain evidence="2">cv. Hass</strain>
    </source>
</reference>
<evidence type="ECO:0000313" key="2">
    <source>
        <dbReference type="Proteomes" id="UP001234297"/>
    </source>
</evidence>
<evidence type="ECO:0000313" key="1">
    <source>
        <dbReference type="EMBL" id="KAJ8634094.1"/>
    </source>
</evidence>
<protein>
    <submittedName>
        <fullName evidence="1">Uncharacterized protein</fullName>
    </submittedName>
</protein>
<sequence>MKAYVGGSFRNEDTLVRSSDIGATKVVLDRNSESGLRCLDINLILRALNRISSSWIMVRKNILVLHSGGLCILQLKEEGPIELNLCDSPELGPLPNPLILARFLELLAPSRVWLLAKGRGL</sequence>
<comment type="caution">
    <text evidence="1">The sequence shown here is derived from an EMBL/GenBank/DDBJ whole genome shotgun (WGS) entry which is preliminary data.</text>
</comment>
<proteinExistence type="predicted"/>
<accession>A0ACC2LM11</accession>